<feature type="compositionally biased region" description="Acidic residues" evidence="2">
    <location>
        <begin position="280"/>
        <end position="295"/>
    </location>
</feature>
<feature type="coiled-coil region" evidence="1">
    <location>
        <begin position="850"/>
        <end position="877"/>
    </location>
</feature>
<feature type="region of interest" description="Disordered" evidence="2">
    <location>
        <begin position="609"/>
        <end position="676"/>
    </location>
</feature>
<dbReference type="PANTHER" id="PTHR38394:SF1">
    <property type="entry name" value="NEUROFILAMENT LIGHT PROTEIN"/>
    <property type="match status" value="1"/>
</dbReference>
<organism evidence="3 4">
    <name type="scientific">Chloropicon roscoffensis</name>
    <dbReference type="NCBI Taxonomy" id="1461544"/>
    <lineage>
        <taxon>Eukaryota</taxon>
        <taxon>Viridiplantae</taxon>
        <taxon>Chlorophyta</taxon>
        <taxon>Chloropicophyceae</taxon>
        <taxon>Chloropicales</taxon>
        <taxon>Chloropicaceae</taxon>
        <taxon>Chloropicon</taxon>
    </lineage>
</organism>
<sequence>MFGRLRGGSKQKDGGATPAKDAQALLHKIETSLASAKKSNSFPQVNEARRLCGQLDHLVSTKLKGKDEQDLWKSQLVVVNSEIEAVMTSLMGGEEPAEPAAKVTEPEPAVTMGGGLFDGMQLGGGDGGLFAGLNMEASPAVAADPAPADAQPSPAPVLDALEGLSLAPEGPVTPETPVPEAEQNQAQASGGGSRRRKKNLRVGYARKEKVSQPATAPPPQQESTSDPGQRLPLSDEMFVSEAQPAAEDAVGDPVAMVEEEVPEPVAAAEGASPEPVAADEQVEEADAEEEGEGDQVDPLAPQQEAEEDDAEGVAPETEQGSSPSSAGAVPLAAAAGPAEEEEPAFSLDFSDVSFDADDLAYETALERLEKILSANLIKLELQNSEVLSVEAKARRGRFEAAALIADRRREAASLEAEQQKAVEDEEYERADELESAIDDAKSKCELAVRDWYTAQQQCEDVAARFASIVEEKGAVRLRYSEALSALSTALEAKASAVDGSIEDLERENAEHEANVADTLEDDLSRLKALRRVLEEREAEVAQKIQEKTGGLVAEREEKETRRAAVEAELEEIREQMRLKEEELAEVQGEVDEVDSKILKVEQKFQKQQDKLAAERREIEEDEAKFEEQREGLLSEQEVIRDRIEGERQRKQGLADSSKMAAESSVKAKAQVEEEEAAARRTVELRSELSELRAEESEASLQTDSLRAKVESSALDLEGRREALRSSLARAEEARATISEAEERLPKLEQEKKAAVAKKNFKDAAKFSSEAKALEEGKREAEGTLEELEGTVVDCEARVAEAEREAEDLGSELEAAEKEGRKLQDRHLRITIDMVTRAMEAAAASENFDDAASLQNELEVAQELKRDIEASLAEEDAEA</sequence>
<feature type="compositionally biased region" description="Low complexity" evidence="2">
    <location>
        <begin position="263"/>
        <end position="279"/>
    </location>
</feature>
<keyword evidence="1" id="KW-0175">Coiled coil</keyword>
<feature type="region of interest" description="Disordered" evidence="2">
    <location>
        <begin position="688"/>
        <end position="712"/>
    </location>
</feature>
<feature type="compositionally biased region" description="Low complexity" evidence="2">
    <location>
        <begin position="320"/>
        <end position="337"/>
    </location>
</feature>
<reference evidence="3 4" key="1">
    <citation type="submission" date="2024-03" db="EMBL/GenBank/DDBJ databases">
        <title>Complete genome sequence of the green alga Chloropicon roscoffensis RCC1871.</title>
        <authorList>
            <person name="Lemieux C."/>
            <person name="Pombert J.-F."/>
            <person name="Otis C."/>
            <person name="Turmel M."/>
        </authorList>
    </citation>
    <scope>NUCLEOTIDE SEQUENCE [LARGE SCALE GENOMIC DNA]</scope>
    <source>
        <strain evidence="3 4">RCC1871</strain>
    </source>
</reference>
<evidence type="ECO:0000256" key="2">
    <source>
        <dbReference type="SAM" id="MobiDB-lite"/>
    </source>
</evidence>
<evidence type="ECO:0000256" key="1">
    <source>
        <dbReference type="SAM" id="Coils"/>
    </source>
</evidence>
<feature type="compositionally biased region" description="Basic and acidic residues" evidence="2">
    <location>
        <begin position="609"/>
        <end position="618"/>
    </location>
</feature>
<dbReference type="EMBL" id="CP151507">
    <property type="protein sequence ID" value="WZN63505.1"/>
    <property type="molecule type" value="Genomic_DNA"/>
</dbReference>
<evidence type="ECO:0000313" key="4">
    <source>
        <dbReference type="Proteomes" id="UP001472866"/>
    </source>
</evidence>
<dbReference type="Proteomes" id="UP001472866">
    <property type="component" value="Chromosome 07"/>
</dbReference>
<feature type="coiled-coil region" evidence="1">
    <location>
        <begin position="404"/>
        <end position="450"/>
    </location>
</feature>
<protein>
    <recommendedName>
        <fullName evidence="5">UVR domain-containing protein</fullName>
    </recommendedName>
</protein>
<accession>A0AAX4PB01</accession>
<dbReference type="PANTHER" id="PTHR38394">
    <property type="entry name" value="NEUROFILAMENT LIGHT PROTEIN"/>
    <property type="match status" value="1"/>
</dbReference>
<name>A0AAX4PB01_9CHLO</name>
<keyword evidence="4" id="KW-1185">Reference proteome</keyword>
<feature type="region of interest" description="Disordered" evidence="2">
    <location>
        <begin position="1"/>
        <end position="22"/>
    </location>
</feature>
<evidence type="ECO:0008006" key="5">
    <source>
        <dbReference type="Google" id="ProtNLM"/>
    </source>
</evidence>
<feature type="compositionally biased region" description="Basic and acidic residues" evidence="2">
    <location>
        <begin position="625"/>
        <end position="649"/>
    </location>
</feature>
<feature type="compositionally biased region" description="Low complexity" evidence="2">
    <location>
        <begin position="142"/>
        <end position="152"/>
    </location>
</feature>
<proteinExistence type="predicted"/>
<feature type="region of interest" description="Disordered" evidence="2">
    <location>
        <begin position="142"/>
        <end position="346"/>
    </location>
</feature>
<feature type="compositionally biased region" description="Low complexity" evidence="2">
    <location>
        <begin position="167"/>
        <end position="182"/>
    </location>
</feature>
<dbReference type="AlphaFoldDB" id="A0AAX4PB01"/>
<gene>
    <name evidence="3" type="ORF">HKI87_07g50540</name>
</gene>
<evidence type="ECO:0000313" key="3">
    <source>
        <dbReference type="EMBL" id="WZN63505.1"/>
    </source>
</evidence>